<dbReference type="EnsemblPlants" id="QL12p012498:mrna">
    <property type="protein sequence ID" value="QL12p012498:mrna"/>
    <property type="gene ID" value="QL12p012498"/>
</dbReference>
<dbReference type="AlphaFoldDB" id="A0A7N2N325"/>
<dbReference type="Gramene" id="QL01p053014:mrna">
    <property type="protein sequence ID" value="QL01p053014:mrna"/>
    <property type="gene ID" value="QL01p053014"/>
</dbReference>
<dbReference type="PANTHER" id="PTHR48475:SF1">
    <property type="entry name" value="RNASE H TYPE-1 DOMAIN-CONTAINING PROTEIN"/>
    <property type="match status" value="1"/>
</dbReference>
<reference evidence="1" key="2">
    <citation type="submission" date="2021-01" db="UniProtKB">
        <authorList>
            <consortium name="EnsemblPlants"/>
        </authorList>
    </citation>
    <scope>IDENTIFICATION</scope>
</reference>
<dbReference type="InParanoid" id="A0A7N2N325"/>
<dbReference type="EMBL" id="LRBV02000012">
    <property type="status" value="NOT_ANNOTATED_CDS"/>
    <property type="molecule type" value="Genomic_DNA"/>
</dbReference>
<dbReference type="Proteomes" id="UP000594261">
    <property type="component" value="Chromosome 12"/>
</dbReference>
<sequence>MVLIDDGSALNVCPLKTTSCLGLSIEDFVSSGQHVRAYDNNRREVLGIVTLELTIGPMIQKKMMQKLQVETIKNTLMGDLWVGVVLQMLVQNWGPDMDFEDEDERMEGSKSEYFRQNVRPSNKERQNLFGEWMDSIKCLDGYAFDKPIDMEAWEGAAHPMEDPLEETKITKPFTYAKNIFSIPIESISASIAIPVKSIYDHVSIPIDKETFNNGELKQGHVEPIKEETQSVNLGTDDEPKMVQIGNTLTSSENDALVTLLKEFKEVFAWSYEDMPRLNFLTTNNATEYEACIMGLQAALSLGVEELEVYDDSSLKLASKFGKIRYQYVPRMQNQIPNALATMASMMDGPKEDQAQPIVVEQKEEPAYCLSIKGDEEINGEGEWYSNILQYLKEGTYPKFANKNGQLTIQRLSTNYIICGERLYRRSYDGIHLLYMTAKEA</sequence>
<evidence type="ECO:0008006" key="3">
    <source>
        <dbReference type="Google" id="ProtNLM"/>
    </source>
</evidence>
<dbReference type="SUPFAM" id="SSF53098">
    <property type="entry name" value="Ribonuclease H-like"/>
    <property type="match status" value="1"/>
</dbReference>
<dbReference type="EMBL" id="LRBV02000001">
    <property type="status" value="NOT_ANNOTATED_CDS"/>
    <property type="molecule type" value="Genomic_DNA"/>
</dbReference>
<dbReference type="Gene3D" id="3.30.420.10">
    <property type="entry name" value="Ribonuclease H-like superfamily/Ribonuclease H"/>
    <property type="match status" value="1"/>
</dbReference>
<accession>A0A7N2N325</accession>
<reference evidence="1 2" key="1">
    <citation type="journal article" date="2016" name="G3 (Bethesda)">
        <title>First Draft Assembly and Annotation of the Genome of a California Endemic Oak Quercus lobata Nee (Fagaceae).</title>
        <authorList>
            <person name="Sork V.L."/>
            <person name="Fitz-Gibbon S.T."/>
            <person name="Puiu D."/>
            <person name="Crepeau M."/>
            <person name="Gugger P.F."/>
            <person name="Sherman R."/>
            <person name="Stevens K."/>
            <person name="Langley C.H."/>
            <person name="Pellegrini M."/>
            <person name="Salzberg S.L."/>
        </authorList>
    </citation>
    <scope>NUCLEOTIDE SEQUENCE [LARGE SCALE GENOMIC DNA]</scope>
    <source>
        <strain evidence="1 2">cv. SW786</strain>
    </source>
</reference>
<dbReference type="Gramene" id="QL12p012498:mrna">
    <property type="protein sequence ID" value="QL12p012498:mrna"/>
    <property type="gene ID" value="QL12p012498"/>
</dbReference>
<dbReference type="EnsemblPlants" id="QL01p053014:mrna">
    <property type="protein sequence ID" value="QL01p053014:mrna"/>
    <property type="gene ID" value="QL01p053014"/>
</dbReference>
<evidence type="ECO:0000313" key="1">
    <source>
        <dbReference type="EnsemblPlants" id="QL12p012498:mrna"/>
    </source>
</evidence>
<name>A0A7N2N325_QUELO</name>
<dbReference type="InterPro" id="IPR036397">
    <property type="entry name" value="RNaseH_sf"/>
</dbReference>
<proteinExistence type="predicted"/>
<dbReference type="InterPro" id="IPR012337">
    <property type="entry name" value="RNaseH-like_sf"/>
</dbReference>
<dbReference type="PANTHER" id="PTHR48475">
    <property type="entry name" value="RIBONUCLEASE H"/>
    <property type="match status" value="1"/>
</dbReference>
<organism evidence="1 2">
    <name type="scientific">Quercus lobata</name>
    <name type="common">Valley oak</name>
    <dbReference type="NCBI Taxonomy" id="97700"/>
    <lineage>
        <taxon>Eukaryota</taxon>
        <taxon>Viridiplantae</taxon>
        <taxon>Streptophyta</taxon>
        <taxon>Embryophyta</taxon>
        <taxon>Tracheophyta</taxon>
        <taxon>Spermatophyta</taxon>
        <taxon>Magnoliopsida</taxon>
        <taxon>eudicotyledons</taxon>
        <taxon>Gunneridae</taxon>
        <taxon>Pentapetalae</taxon>
        <taxon>rosids</taxon>
        <taxon>fabids</taxon>
        <taxon>Fagales</taxon>
        <taxon>Fagaceae</taxon>
        <taxon>Quercus</taxon>
    </lineage>
</organism>
<keyword evidence="2" id="KW-1185">Reference proteome</keyword>
<dbReference type="GO" id="GO:0003676">
    <property type="term" value="F:nucleic acid binding"/>
    <property type="evidence" value="ECO:0007669"/>
    <property type="project" value="InterPro"/>
</dbReference>
<dbReference type="Proteomes" id="UP000594261">
    <property type="component" value="Chromosome 1"/>
</dbReference>
<evidence type="ECO:0000313" key="2">
    <source>
        <dbReference type="Proteomes" id="UP000594261"/>
    </source>
</evidence>
<protein>
    <recommendedName>
        <fullName evidence="3">RNase H type-1 domain-containing protein</fullName>
    </recommendedName>
</protein>